<dbReference type="RefSeq" id="WP_029747222.1">
    <property type="nucleotide sequence ID" value="NZ_BJNS01000014.1"/>
</dbReference>
<evidence type="ECO:0000256" key="1">
    <source>
        <dbReference type="SAM" id="Coils"/>
    </source>
</evidence>
<dbReference type="InterPro" id="IPR011335">
    <property type="entry name" value="Restrct_endonuc-II-like"/>
</dbReference>
<dbReference type="PANTHER" id="PTHR46609">
    <property type="entry name" value="EXONUCLEASE, PHAGE-TYPE/RECB, C-TERMINAL DOMAIN-CONTAINING PROTEIN"/>
    <property type="match status" value="1"/>
</dbReference>
<dbReference type="EMBL" id="UFSZ01000001">
    <property type="protein sequence ID" value="SUV15103.1"/>
    <property type="molecule type" value="Genomic_DNA"/>
</dbReference>
<dbReference type="Proteomes" id="UP000255295">
    <property type="component" value="Unassembled WGS sequence"/>
</dbReference>
<dbReference type="Pfam" id="PF09588">
    <property type="entry name" value="YqaJ"/>
    <property type="match status" value="1"/>
</dbReference>
<dbReference type="PANTHER" id="PTHR46609:SF6">
    <property type="entry name" value="EXONUCLEASE, PHAGE-TYPE_RECB, C-TERMINAL DOMAIN-CONTAINING PROTEIN-RELATED"/>
    <property type="match status" value="1"/>
</dbReference>
<dbReference type="InterPro" id="IPR011604">
    <property type="entry name" value="PDDEXK-like_dom_sf"/>
</dbReference>
<dbReference type="GeneID" id="48278997"/>
<organism evidence="3 5">
    <name type="scientific">Lysinibacillus sphaericus</name>
    <name type="common">Bacillus sphaericus</name>
    <dbReference type="NCBI Taxonomy" id="1421"/>
    <lineage>
        <taxon>Bacteria</taxon>
        <taxon>Bacillati</taxon>
        <taxon>Bacillota</taxon>
        <taxon>Bacilli</taxon>
        <taxon>Bacillales</taxon>
        <taxon>Bacillaceae</taxon>
        <taxon>Lysinibacillus</taxon>
    </lineage>
</organism>
<reference evidence="4 6" key="2">
    <citation type="submission" date="2018-06" db="EMBL/GenBank/DDBJ databases">
        <authorList>
            <consortium name="Pathogen Informatics"/>
            <person name="Doyle S."/>
        </authorList>
    </citation>
    <scope>NUCLEOTIDE SEQUENCE [LARGE SCALE GENOMIC DNA]</scope>
    <source>
        <strain evidence="4 6">NCTC10338</strain>
    </source>
</reference>
<sequence length="313" mass="35991">MVLAKITTADMSRDEWLDARRSGIGGSDAGTIMGFNPYKSAYQLFLEKTGQFYEKIENEAIHFGNKFENLVAEEFAERTGKKVRRMNKMLVHPEHDFMLANLDRVVVGERAVLECKTANEYLKGEWEGEEIPASYLCQVHHYLAVTGFEKAYIAVLVGGSTFIWKEIERDEEFIQILIAREKDFWENHVLKNIAPPIDGSDATNDLIKKMYPQDDGTAIMLTKDDDVLLDAIDSISSEIRALEQQKQEYENQLKLKLENAVEGHTPRHKVTFKTIVTNRVDSKRLKAEAPEIYEKYKKPSSSRRFNYKKLEAN</sequence>
<evidence type="ECO:0000313" key="6">
    <source>
        <dbReference type="Proteomes" id="UP000255295"/>
    </source>
</evidence>
<dbReference type="EMBL" id="CP019980">
    <property type="protein sequence ID" value="AVK98878.1"/>
    <property type="molecule type" value="Genomic_DNA"/>
</dbReference>
<feature type="domain" description="YqaJ viral recombinase" evidence="2">
    <location>
        <begin position="15"/>
        <end position="149"/>
    </location>
</feature>
<dbReference type="SUPFAM" id="SSF52980">
    <property type="entry name" value="Restriction endonuclease-like"/>
    <property type="match status" value="1"/>
</dbReference>
<dbReference type="AlphaFoldDB" id="A0A2S0K6B5"/>
<dbReference type="InterPro" id="IPR017482">
    <property type="entry name" value="Lambda-type_endonuclease"/>
</dbReference>
<proteinExistence type="predicted"/>
<name>A0A2S0K6B5_LYSSH</name>
<dbReference type="InterPro" id="IPR051703">
    <property type="entry name" value="NF-kappa-B_Signaling_Reg"/>
</dbReference>
<keyword evidence="1" id="KW-0175">Coiled coil</keyword>
<gene>
    <name evidence="3" type="ORF">LS41612_22590</name>
    <name evidence="4" type="ORF">NCTC10338_00122</name>
</gene>
<reference evidence="3 5" key="1">
    <citation type="submission" date="2017-03" db="EMBL/GenBank/DDBJ databases">
        <title>The whole genome sequencing and assembly of Lysinibacillus sphaericus DSM 28T strain.</title>
        <authorList>
            <person name="Lee Y.-J."/>
            <person name="Yi H."/>
            <person name="Bahn Y.-S."/>
            <person name="Kim J.F."/>
            <person name="Lee D.-W."/>
        </authorList>
    </citation>
    <scope>NUCLEOTIDE SEQUENCE [LARGE SCALE GENOMIC DNA]</scope>
    <source>
        <strain evidence="3 5">DSM 28</strain>
    </source>
</reference>
<dbReference type="NCBIfam" id="TIGR03033">
    <property type="entry name" value="phage_rel_nuc"/>
    <property type="match status" value="1"/>
</dbReference>
<evidence type="ECO:0000259" key="2">
    <source>
        <dbReference type="Pfam" id="PF09588"/>
    </source>
</evidence>
<evidence type="ECO:0000313" key="5">
    <source>
        <dbReference type="Proteomes" id="UP000238825"/>
    </source>
</evidence>
<dbReference type="InterPro" id="IPR019080">
    <property type="entry name" value="YqaJ_viral_recombinase"/>
</dbReference>
<dbReference type="Gene3D" id="3.90.320.10">
    <property type="match status" value="1"/>
</dbReference>
<evidence type="ECO:0000313" key="4">
    <source>
        <dbReference type="EMBL" id="SUV15103.1"/>
    </source>
</evidence>
<feature type="coiled-coil region" evidence="1">
    <location>
        <begin position="232"/>
        <end position="259"/>
    </location>
</feature>
<evidence type="ECO:0000313" key="3">
    <source>
        <dbReference type="EMBL" id="AVK98878.1"/>
    </source>
</evidence>
<accession>A0A2S0K6B5</accession>
<dbReference type="Proteomes" id="UP000238825">
    <property type="component" value="Chromosome"/>
</dbReference>
<protein>
    <submittedName>
        <fullName evidence="4">YqaJ protein</fullName>
    </submittedName>
</protein>